<dbReference type="AlphaFoldDB" id="A0A8H9N5B4"/>
<sequence>MKVYKLFSVILISLISFSSFAVDCEQEKEFSLPTPHWLRSVEPELQYYIIYHLSTKVVNDCLSEVPSE</sequence>
<feature type="signal peptide" evidence="1">
    <location>
        <begin position="1"/>
        <end position="21"/>
    </location>
</feature>
<protein>
    <submittedName>
        <fullName evidence="2">Uncharacterized protein</fullName>
    </submittedName>
</protein>
<reference evidence="2" key="2">
    <citation type="submission" date="2019-01" db="EMBL/GenBank/DDBJ databases">
        <authorList>
            <consortium name="NCBI Pathogen Detection Project"/>
        </authorList>
    </citation>
    <scope>NUCLEOTIDE SEQUENCE</scope>
    <source>
        <strain evidence="2">BCW_3452</strain>
    </source>
</reference>
<reference evidence="2" key="1">
    <citation type="journal article" date="2018" name="Genome Biol.">
        <title>SKESA: strategic k-mer extension for scrupulous assemblies.</title>
        <authorList>
            <person name="Souvorov A."/>
            <person name="Agarwala R."/>
            <person name="Lipman D.J."/>
        </authorList>
    </citation>
    <scope>NUCLEOTIDE SEQUENCE</scope>
    <source>
        <strain evidence="2">BCW_3452</strain>
    </source>
</reference>
<feature type="non-terminal residue" evidence="2">
    <location>
        <position position="68"/>
    </location>
</feature>
<comment type="caution">
    <text evidence="2">The sequence shown here is derived from an EMBL/GenBank/DDBJ whole genome shotgun (WGS) entry which is preliminary data.</text>
</comment>
<dbReference type="Proteomes" id="UP000863257">
    <property type="component" value="Unassembled WGS sequence"/>
</dbReference>
<proteinExistence type="predicted"/>
<name>A0A8H9N5B4_VIBVL</name>
<feature type="chain" id="PRO_5034212586" evidence="1">
    <location>
        <begin position="22"/>
        <end position="68"/>
    </location>
</feature>
<organism evidence="2">
    <name type="scientific">Vibrio vulnificus</name>
    <dbReference type="NCBI Taxonomy" id="672"/>
    <lineage>
        <taxon>Bacteria</taxon>
        <taxon>Pseudomonadati</taxon>
        <taxon>Pseudomonadota</taxon>
        <taxon>Gammaproteobacteria</taxon>
        <taxon>Vibrionales</taxon>
        <taxon>Vibrionaceae</taxon>
        <taxon>Vibrio</taxon>
    </lineage>
</organism>
<accession>A0A8H9N5B4</accession>
<evidence type="ECO:0000313" key="2">
    <source>
        <dbReference type="EMBL" id="HAS8543018.1"/>
    </source>
</evidence>
<evidence type="ECO:0000256" key="1">
    <source>
        <dbReference type="SAM" id="SignalP"/>
    </source>
</evidence>
<keyword evidence="1" id="KW-0732">Signal</keyword>
<dbReference type="EMBL" id="DACRBY010000085">
    <property type="protein sequence ID" value="HAS8543018.1"/>
    <property type="molecule type" value="Genomic_DNA"/>
</dbReference>
<gene>
    <name evidence="2" type="ORF">I7730_25055</name>
</gene>